<organism evidence="2 3">
    <name type="scientific">Temnothorax curvispinosus</name>
    <dbReference type="NCBI Taxonomy" id="300111"/>
    <lineage>
        <taxon>Eukaryota</taxon>
        <taxon>Metazoa</taxon>
        <taxon>Ecdysozoa</taxon>
        <taxon>Arthropoda</taxon>
        <taxon>Hexapoda</taxon>
        <taxon>Insecta</taxon>
        <taxon>Pterygota</taxon>
        <taxon>Neoptera</taxon>
        <taxon>Endopterygota</taxon>
        <taxon>Hymenoptera</taxon>
        <taxon>Apocrita</taxon>
        <taxon>Aculeata</taxon>
        <taxon>Formicoidea</taxon>
        <taxon>Formicidae</taxon>
        <taxon>Myrmicinae</taxon>
        <taxon>Temnothorax</taxon>
    </lineage>
</organism>
<dbReference type="InterPro" id="IPR013087">
    <property type="entry name" value="Znf_C2H2_type"/>
</dbReference>
<sequence>MFVCFSCKKNYSDCLKLINHIRKFCPSDRGYYCGQAKCLRHYGTLRSLRKHLQKAHKVNTERSDPDTTSFPDLSVDIVNNDLHLPFSSPSSPQESVVLAFDFLQTQISLFLSSLYGNVLIPRNVVQLVVDELHNILSIDLEEAIFMKLKELLSPDIYHQVASLVKPSDLLIPDSLQSFASDFRRLGYYQQVGTLVQSTEVTIGERLEGKRTIFGFSTVPVKCTMQVVELGTVLKNFFSLPNVLKETLDYQVLMNQTSGESGIKNIVQGSVWTSMRKTFKNEVGLHFPIVIYWDDFEIGNPLGAQAGVHKLGAVYASLPFLPPHFVSNLKNIFLFALFHSSDRVKFGNAVIFSKVIDCLNDLSKNGIIVETETYNGVIKFHLCAFVGDNLALSGILGFTESFSSKYPCRICRIDKDGLQKLMREDVNLLRNMDSYASDVAICDLSKTGIKEKCCLLEVEGFNIFENVSTDILHD</sequence>
<dbReference type="GeneID" id="112459584"/>
<reference evidence="3" key="1">
    <citation type="submission" date="2025-08" db="UniProtKB">
        <authorList>
            <consortium name="RefSeq"/>
        </authorList>
    </citation>
    <scope>IDENTIFICATION</scope>
    <source>
        <tissue evidence="3">Whole body</tissue>
    </source>
</reference>
<dbReference type="PROSITE" id="PS00028">
    <property type="entry name" value="ZINC_FINGER_C2H2_1"/>
    <property type="match status" value="1"/>
</dbReference>
<evidence type="ECO:0000313" key="3">
    <source>
        <dbReference type="RefSeq" id="XP_024879531.1"/>
    </source>
</evidence>
<evidence type="ECO:0000313" key="2">
    <source>
        <dbReference type="Proteomes" id="UP000504618"/>
    </source>
</evidence>
<evidence type="ECO:0000259" key="1">
    <source>
        <dbReference type="PROSITE" id="PS00028"/>
    </source>
</evidence>
<dbReference type="OrthoDB" id="7699125at2759"/>
<feature type="domain" description="C2H2-type" evidence="1">
    <location>
        <begin position="33"/>
        <end position="56"/>
    </location>
</feature>
<keyword evidence="2" id="KW-1185">Reference proteome</keyword>
<proteinExistence type="predicted"/>
<protein>
    <submittedName>
        <fullName evidence="3">Uncharacterized protein LOC112459584</fullName>
    </submittedName>
</protein>
<gene>
    <name evidence="3" type="primary">LOC112459584</name>
</gene>
<dbReference type="Proteomes" id="UP000504618">
    <property type="component" value="Unplaced"/>
</dbReference>
<dbReference type="AlphaFoldDB" id="A0A6J1QE04"/>
<name>A0A6J1QE04_9HYME</name>
<dbReference type="RefSeq" id="XP_024879531.1">
    <property type="nucleotide sequence ID" value="XM_025023763.1"/>
</dbReference>
<accession>A0A6J1QE04</accession>